<dbReference type="InterPro" id="IPR013767">
    <property type="entry name" value="PAS_fold"/>
</dbReference>
<dbReference type="InterPro" id="IPR029016">
    <property type="entry name" value="GAF-like_dom_sf"/>
</dbReference>
<dbReference type="GO" id="GO:0005886">
    <property type="term" value="C:plasma membrane"/>
    <property type="evidence" value="ECO:0007669"/>
    <property type="project" value="UniProtKB-SubCell"/>
</dbReference>
<comment type="subunit">
    <text evidence="14">At low DSF concentrations, interacts with RpfF.</text>
</comment>
<evidence type="ECO:0000256" key="4">
    <source>
        <dbReference type="ARBA" id="ARBA00022475"/>
    </source>
</evidence>
<evidence type="ECO:0000256" key="8">
    <source>
        <dbReference type="ARBA" id="ARBA00022741"/>
    </source>
</evidence>
<keyword evidence="18" id="KW-0175">Coiled coil</keyword>
<comment type="caution">
    <text evidence="26">The sequence shown here is derived from an EMBL/GenBank/DDBJ whole genome shotgun (WGS) entry which is preliminary data.</text>
</comment>
<dbReference type="Gene3D" id="3.30.450.20">
    <property type="entry name" value="PAS domain"/>
    <property type="match status" value="2"/>
</dbReference>
<dbReference type="SUPFAM" id="SSF47226">
    <property type="entry name" value="Histidine-containing phosphotransfer domain, HPT domain"/>
    <property type="match status" value="1"/>
</dbReference>
<dbReference type="InterPro" id="IPR024478">
    <property type="entry name" value="HlyB_4HB_MCP"/>
</dbReference>
<feature type="modified residue" description="4-aspartylphosphate" evidence="17">
    <location>
        <position position="1184"/>
    </location>
</feature>
<feature type="domain" description="PAS" evidence="22">
    <location>
        <begin position="603"/>
        <end position="675"/>
    </location>
</feature>
<dbReference type="PROSITE" id="PS50894">
    <property type="entry name" value="HPT"/>
    <property type="match status" value="1"/>
</dbReference>
<dbReference type="InterPro" id="IPR036641">
    <property type="entry name" value="HPT_dom_sf"/>
</dbReference>
<evidence type="ECO:0000256" key="9">
    <source>
        <dbReference type="ARBA" id="ARBA00022777"/>
    </source>
</evidence>
<dbReference type="SMART" id="SM00086">
    <property type="entry name" value="PAC"/>
    <property type="match status" value="2"/>
</dbReference>
<keyword evidence="6" id="KW-0808">Transferase</keyword>
<dbReference type="EC" id="2.7.13.3" evidence="3"/>
<dbReference type="InterPro" id="IPR035965">
    <property type="entry name" value="PAS-like_dom_sf"/>
</dbReference>
<evidence type="ECO:0000256" key="13">
    <source>
        <dbReference type="ARBA" id="ARBA00023136"/>
    </source>
</evidence>
<dbReference type="SMART" id="SM00091">
    <property type="entry name" value="PAS"/>
    <property type="match status" value="2"/>
</dbReference>
<dbReference type="SMART" id="SM00448">
    <property type="entry name" value="REC"/>
    <property type="match status" value="2"/>
</dbReference>
<dbReference type="SMART" id="SM00387">
    <property type="entry name" value="HATPase_c"/>
    <property type="match status" value="1"/>
</dbReference>
<dbReference type="SUPFAM" id="SSF47384">
    <property type="entry name" value="Homodimeric domain of signal transducing histidine kinase"/>
    <property type="match status" value="1"/>
</dbReference>
<evidence type="ECO:0000259" key="20">
    <source>
        <dbReference type="PROSITE" id="PS50109"/>
    </source>
</evidence>
<dbReference type="SUPFAM" id="SSF55781">
    <property type="entry name" value="GAF domain-like"/>
    <property type="match status" value="1"/>
</dbReference>
<dbReference type="Pfam" id="PF12729">
    <property type="entry name" value="4HB_MCP_1"/>
    <property type="match status" value="1"/>
</dbReference>
<accession>A0A423P2I9</accession>
<dbReference type="InterPro" id="IPR000700">
    <property type="entry name" value="PAS-assoc_C"/>
</dbReference>
<dbReference type="GO" id="GO:0005524">
    <property type="term" value="F:ATP binding"/>
    <property type="evidence" value="ECO:0007669"/>
    <property type="project" value="UniProtKB-KW"/>
</dbReference>
<dbReference type="InterPro" id="IPR013655">
    <property type="entry name" value="PAS_fold_3"/>
</dbReference>
<dbReference type="EMBL" id="MOBZ01000016">
    <property type="protein sequence ID" value="ROO06008.1"/>
    <property type="molecule type" value="Genomic_DNA"/>
</dbReference>
<feature type="domain" description="Response regulatory" evidence="21">
    <location>
        <begin position="1134"/>
        <end position="1251"/>
    </location>
</feature>
<dbReference type="SUPFAM" id="SSF55785">
    <property type="entry name" value="PYP-like sensor domain (PAS domain)"/>
    <property type="match status" value="2"/>
</dbReference>
<evidence type="ECO:0000313" key="26">
    <source>
        <dbReference type="EMBL" id="ROO06008.1"/>
    </source>
</evidence>
<dbReference type="PANTHER" id="PTHR45339">
    <property type="entry name" value="HYBRID SIGNAL TRANSDUCTION HISTIDINE KINASE J"/>
    <property type="match status" value="1"/>
</dbReference>
<dbReference type="PROSITE" id="PS50885">
    <property type="entry name" value="HAMP"/>
    <property type="match status" value="1"/>
</dbReference>
<comment type="subcellular location">
    <subcellularLocation>
        <location evidence="2">Cell membrane</location>
        <topology evidence="2">Multi-pass membrane protein</topology>
    </subcellularLocation>
</comment>
<evidence type="ECO:0000256" key="17">
    <source>
        <dbReference type="PROSITE-ProRule" id="PRU00169"/>
    </source>
</evidence>
<dbReference type="Pfam" id="PF00072">
    <property type="entry name" value="Response_reg"/>
    <property type="match status" value="2"/>
</dbReference>
<dbReference type="InterPro" id="IPR004358">
    <property type="entry name" value="Sig_transdc_His_kin-like_C"/>
</dbReference>
<dbReference type="SMART" id="SM00304">
    <property type="entry name" value="HAMP"/>
    <property type="match status" value="1"/>
</dbReference>
<dbReference type="Gene3D" id="3.30.565.10">
    <property type="entry name" value="Histidine kinase-like ATPase, C-terminal domain"/>
    <property type="match status" value="1"/>
</dbReference>
<comment type="catalytic activity">
    <reaction evidence="1">
        <text>ATP + protein L-histidine = ADP + protein N-phospho-L-histidine.</text>
        <dbReference type="EC" id="2.7.13.3"/>
    </reaction>
</comment>
<evidence type="ECO:0000259" key="23">
    <source>
        <dbReference type="PROSITE" id="PS50113"/>
    </source>
</evidence>
<dbReference type="Pfam" id="PF00989">
    <property type="entry name" value="PAS"/>
    <property type="match status" value="1"/>
</dbReference>
<dbReference type="InterPro" id="IPR036890">
    <property type="entry name" value="HATPase_C_sf"/>
</dbReference>
<dbReference type="FunFam" id="1.10.287.130:FF:000002">
    <property type="entry name" value="Two-component osmosensing histidine kinase"/>
    <property type="match status" value="1"/>
</dbReference>
<dbReference type="GO" id="GO:0006355">
    <property type="term" value="P:regulation of DNA-templated transcription"/>
    <property type="evidence" value="ECO:0007669"/>
    <property type="project" value="InterPro"/>
</dbReference>
<feature type="domain" description="HAMP" evidence="24">
    <location>
        <begin position="218"/>
        <end position="271"/>
    </location>
</feature>
<evidence type="ECO:0000259" key="25">
    <source>
        <dbReference type="PROSITE" id="PS50894"/>
    </source>
</evidence>
<dbReference type="GO" id="GO:0000155">
    <property type="term" value="F:phosphorelay sensor kinase activity"/>
    <property type="evidence" value="ECO:0007669"/>
    <property type="project" value="InterPro"/>
</dbReference>
<sequence>MNRLFEMLERLSLRSKLIIGFAALLILILILGVQSLRTQYSLRNEMQQLYQQDLVGIQHVQEVRVQLPHLLLAMQRAIATNNADIRISARAQMDVAQTRLHEALEHVRPTLRRQSSISSLLEFEVLLQRLQKNGDEALELAGKGSLGQALMLLNSKDFLALEQGGDGLLTQIEKNKETDIHDTAKNLAEYAERSTTITYILLLGGSTLALLLTWLVSYSIRVPLNRVRVAVDELASGKLDGQIPHTDLRNETGDLARAIATLQVEACQLERQRWVKAHASLLQVDLQQAETPQQLAQAFFSRIAPQLGMCQGALYVLYEGASRLRLVGGYAVDSEHPLPAELELGEGLLGQCALDRQPRQLEDLPESFWHVRAQLGAAAASHLMVQPVLRGERLLGVVEMAGFRSLEENEVLLLQEVLPRLAGAMAIMERSEAAQALLQETRRQADEMGAQTLQLEHQARELEAQQAALRATEAWYRGIIEAAPDGMLVLGADGRILMTNPQMDTLFGYAPGELIGASIERLVPQAARERHVKLRDGFIASGGTRQMGGDLDDLSGVRKDGSLFSVEIGLSHLPRLEGRGVCVCASVRDVSERRAMEARLRTASDRLNLAQEAGDIGLFDVDLVSGTNYWTPQLETLFGLEPGGFGGTLAHWQALMHPEDVARVSSAFESAIQSGNDRVEFDFRIVRKNDGRVRTLRSLNRFSRTPDGKPLRATGINIDVTALAEARAAAEEATQAKSEFLANMSHEIRTPMNAIIGMSHLALRTELDKRQRNYIEKVHRSAENLLGIINDILDFSKIEAGRMSLEQVPFRLEDVLDSFAAMIGLKTEDKGLELLFQIPPDLPTALLGDPLRLGQVLINLGNNAAKFTEHGEIVVGLEQVGAYTDSVELHFWVRDTGIGMTVEQCSRLFQSFSQADTSITRKYGGTGLGLSISKKLVELMAGRIWVESEPGVGSTFHFQVQLGVQQNVLPRRMFKAGELLGMRVLVVDDNTSAREILSGMARSFGLEVDVAQSGSLALRMLADAEHKVLPYDLVLMDWRMPGMDGMETVSRMHSASLLRTPSVIMVTAFGREEAREEAERQGIQLPVVLTKPVTPSSLLEAIGVVLGRDTHSDTRAGERSQHNASTVASLNGARLLLVEDNELNQELASELLASVGIRLRLATHGQEALDILGEDGDFDGVLMDCQMPVMDGYTATRHIRQQPRFSSLPVIAMTANAMDGDRERALECGMNDHISKPLNVETMFATMAKWIKPRAAQTPLNARFADGLPDHLEGIDLAAGLATCMGRRDLYLRLLCKFRDTQTDFTEQFQAARIDPDPAAAGRLAHSLRGTAGNLGAKAVAQACALLEQACQNGEPATVVQALATQVEQCLRPTQASLADLKADTTASTDGERLDDSAISEQLNRLIVLLDEGDTAALDVLAALRNRPLDRALAERLTLVAAQVELFDFDRALQLVKACDEQ</sequence>
<dbReference type="SUPFAM" id="SSF158472">
    <property type="entry name" value="HAMP domain-like"/>
    <property type="match status" value="1"/>
</dbReference>
<dbReference type="CDD" id="cd17546">
    <property type="entry name" value="REC_hyHK_CKI1_RcsC-like"/>
    <property type="match status" value="2"/>
</dbReference>
<dbReference type="SMART" id="SM00065">
    <property type="entry name" value="GAF"/>
    <property type="match status" value="1"/>
</dbReference>
<dbReference type="InterPro" id="IPR001610">
    <property type="entry name" value="PAC"/>
</dbReference>
<dbReference type="SUPFAM" id="SSF55874">
    <property type="entry name" value="ATPase domain of HSP90 chaperone/DNA topoisomerase II/histidine kinase"/>
    <property type="match status" value="1"/>
</dbReference>
<dbReference type="InterPro" id="IPR003660">
    <property type="entry name" value="HAMP_dom"/>
</dbReference>
<evidence type="ECO:0000256" key="11">
    <source>
        <dbReference type="ARBA" id="ARBA00022989"/>
    </source>
</evidence>
<feature type="domain" description="PAC" evidence="23">
    <location>
        <begin position="550"/>
        <end position="602"/>
    </location>
</feature>
<feature type="domain" description="Response regulatory" evidence="21">
    <location>
        <begin position="983"/>
        <end position="1106"/>
    </location>
</feature>
<dbReference type="PROSITE" id="PS50109">
    <property type="entry name" value="HIS_KIN"/>
    <property type="match status" value="1"/>
</dbReference>
<dbReference type="PROSITE" id="PS50112">
    <property type="entry name" value="PAS"/>
    <property type="match status" value="2"/>
</dbReference>
<dbReference type="Proteomes" id="UP000283619">
    <property type="component" value="Unassembled WGS sequence"/>
</dbReference>
<dbReference type="InterPro" id="IPR001789">
    <property type="entry name" value="Sig_transdc_resp-reg_receiver"/>
</dbReference>
<evidence type="ECO:0000256" key="7">
    <source>
        <dbReference type="ARBA" id="ARBA00022692"/>
    </source>
</evidence>
<keyword evidence="9" id="KW-0418">Kinase</keyword>
<dbReference type="NCBIfam" id="TIGR00229">
    <property type="entry name" value="sensory_box"/>
    <property type="match status" value="2"/>
</dbReference>
<evidence type="ECO:0000259" key="21">
    <source>
        <dbReference type="PROSITE" id="PS50110"/>
    </source>
</evidence>
<dbReference type="Gene3D" id="1.20.120.160">
    <property type="entry name" value="HPT domain"/>
    <property type="match status" value="1"/>
</dbReference>
<dbReference type="InterPro" id="IPR005467">
    <property type="entry name" value="His_kinase_dom"/>
</dbReference>
<feature type="transmembrane region" description="Helical" evidence="19">
    <location>
        <begin position="17"/>
        <end position="36"/>
    </location>
</feature>
<dbReference type="Pfam" id="PF08447">
    <property type="entry name" value="PAS_3"/>
    <property type="match status" value="1"/>
</dbReference>
<evidence type="ECO:0000256" key="18">
    <source>
        <dbReference type="SAM" id="Coils"/>
    </source>
</evidence>
<keyword evidence="8" id="KW-0547">Nucleotide-binding</keyword>
<dbReference type="SUPFAM" id="SSF52172">
    <property type="entry name" value="CheY-like"/>
    <property type="match status" value="2"/>
</dbReference>
<feature type="domain" description="Histidine kinase" evidence="20">
    <location>
        <begin position="743"/>
        <end position="964"/>
    </location>
</feature>
<evidence type="ECO:0000256" key="15">
    <source>
        <dbReference type="ARBA" id="ARBA00068150"/>
    </source>
</evidence>
<dbReference type="CDD" id="cd00082">
    <property type="entry name" value="HisKA"/>
    <property type="match status" value="1"/>
</dbReference>
<dbReference type="InterPro" id="IPR008207">
    <property type="entry name" value="Sig_transdc_His_kin_Hpt_dom"/>
</dbReference>
<feature type="domain" description="HPt" evidence="25">
    <location>
        <begin position="1287"/>
        <end position="1388"/>
    </location>
</feature>
<evidence type="ECO:0000313" key="27">
    <source>
        <dbReference type="Proteomes" id="UP000283619"/>
    </source>
</evidence>
<dbReference type="RefSeq" id="WP_123594644.1">
    <property type="nucleotide sequence ID" value="NZ_MOBZ01000016.1"/>
</dbReference>
<dbReference type="InterPro" id="IPR003661">
    <property type="entry name" value="HisK_dim/P_dom"/>
</dbReference>
<evidence type="ECO:0000256" key="5">
    <source>
        <dbReference type="ARBA" id="ARBA00022553"/>
    </source>
</evidence>
<dbReference type="InterPro" id="IPR000014">
    <property type="entry name" value="PAS"/>
</dbReference>
<dbReference type="Gene3D" id="3.40.50.2300">
    <property type="match status" value="2"/>
</dbReference>
<reference evidence="26 27" key="1">
    <citation type="submission" date="2016-10" db="EMBL/GenBank/DDBJ databases">
        <title>Comparative genome analysis of multiple Pseudomonas spp. focuses on biocontrol and plant growth promoting traits.</title>
        <authorList>
            <person name="Tao X.-Y."/>
            <person name="Taylor C.G."/>
        </authorList>
    </citation>
    <scope>NUCLEOTIDE SEQUENCE [LARGE SCALE GENOMIC DNA]</scope>
    <source>
        <strain evidence="26 27">36G2</strain>
    </source>
</reference>
<dbReference type="Gene3D" id="6.10.340.10">
    <property type="match status" value="1"/>
</dbReference>
<feature type="modified residue" description="Phosphohistidine" evidence="16">
    <location>
        <position position="1326"/>
    </location>
</feature>
<dbReference type="Gene3D" id="3.30.450.40">
    <property type="match status" value="1"/>
</dbReference>
<keyword evidence="5 17" id="KW-0597">Phosphoprotein</keyword>
<keyword evidence="10" id="KW-0067">ATP-binding</keyword>
<feature type="transmembrane region" description="Helical" evidence="19">
    <location>
        <begin position="199"/>
        <end position="220"/>
    </location>
</feature>
<evidence type="ECO:0000256" key="12">
    <source>
        <dbReference type="ARBA" id="ARBA00023012"/>
    </source>
</evidence>
<evidence type="ECO:0000256" key="1">
    <source>
        <dbReference type="ARBA" id="ARBA00000085"/>
    </source>
</evidence>
<keyword evidence="11 19" id="KW-1133">Transmembrane helix</keyword>
<dbReference type="CDD" id="cd16922">
    <property type="entry name" value="HATPase_EvgS-ArcB-TorS-like"/>
    <property type="match status" value="1"/>
</dbReference>
<keyword evidence="7 19" id="KW-0812">Transmembrane</keyword>
<dbReference type="Gene3D" id="1.10.287.130">
    <property type="match status" value="1"/>
</dbReference>
<dbReference type="PANTHER" id="PTHR45339:SF1">
    <property type="entry name" value="HYBRID SIGNAL TRANSDUCTION HISTIDINE KINASE J"/>
    <property type="match status" value="1"/>
</dbReference>
<evidence type="ECO:0000256" key="2">
    <source>
        <dbReference type="ARBA" id="ARBA00004651"/>
    </source>
</evidence>
<name>A0A423P2I9_PSEFL</name>
<dbReference type="Pfam" id="PF01627">
    <property type="entry name" value="Hpt"/>
    <property type="match status" value="1"/>
</dbReference>
<feature type="domain" description="PAC" evidence="23">
    <location>
        <begin position="679"/>
        <end position="732"/>
    </location>
</feature>
<evidence type="ECO:0000256" key="19">
    <source>
        <dbReference type="SAM" id="Phobius"/>
    </source>
</evidence>
<keyword evidence="4" id="KW-1003">Cell membrane</keyword>
<feature type="domain" description="PAS" evidence="22">
    <location>
        <begin position="472"/>
        <end position="525"/>
    </location>
</feature>
<evidence type="ECO:0000256" key="3">
    <source>
        <dbReference type="ARBA" id="ARBA00012438"/>
    </source>
</evidence>
<keyword evidence="12" id="KW-0902">Two-component regulatory system</keyword>
<dbReference type="FunFam" id="3.30.565.10:FF:000010">
    <property type="entry name" value="Sensor histidine kinase RcsC"/>
    <property type="match status" value="1"/>
</dbReference>
<evidence type="ECO:0000256" key="16">
    <source>
        <dbReference type="PROSITE-ProRule" id="PRU00110"/>
    </source>
</evidence>
<proteinExistence type="predicted"/>
<dbReference type="InterPro" id="IPR036097">
    <property type="entry name" value="HisK_dim/P_sf"/>
</dbReference>
<dbReference type="SMART" id="SM00388">
    <property type="entry name" value="HisKA"/>
    <property type="match status" value="1"/>
</dbReference>
<dbReference type="InterPro" id="IPR011006">
    <property type="entry name" value="CheY-like_superfamily"/>
</dbReference>
<feature type="coiled-coil region" evidence="18">
    <location>
        <begin position="431"/>
        <end position="472"/>
    </location>
</feature>
<dbReference type="Pfam" id="PF02518">
    <property type="entry name" value="HATPase_c"/>
    <property type="match status" value="1"/>
</dbReference>
<evidence type="ECO:0000256" key="10">
    <source>
        <dbReference type="ARBA" id="ARBA00022840"/>
    </source>
</evidence>
<organism evidence="26 27">
    <name type="scientific">Pseudomonas fluorescens</name>
    <dbReference type="NCBI Taxonomy" id="294"/>
    <lineage>
        <taxon>Bacteria</taxon>
        <taxon>Pseudomonadati</taxon>
        <taxon>Pseudomonadota</taxon>
        <taxon>Gammaproteobacteria</taxon>
        <taxon>Pseudomonadales</taxon>
        <taxon>Pseudomonadaceae</taxon>
        <taxon>Pseudomonas</taxon>
    </lineage>
</organism>
<dbReference type="PRINTS" id="PR00344">
    <property type="entry name" value="BCTRLSENSOR"/>
</dbReference>
<evidence type="ECO:0000259" key="22">
    <source>
        <dbReference type="PROSITE" id="PS50112"/>
    </source>
</evidence>
<dbReference type="Pfam" id="PF13185">
    <property type="entry name" value="GAF_2"/>
    <property type="match status" value="1"/>
</dbReference>
<dbReference type="CDD" id="cd00130">
    <property type="entry name" value="PAS"/>
    <property type="match status" value="2"/>
</dbReference>
<gene>
    <name evidence="26" type="ORF">BK673_19620</name>
</gene>
<feature type="modified residue" description="4-aspartylphosphate" evidence="17">
    <location>
        <position position="1037"/>
    </location>
</feature>
<dbReference type="Pfam" id="PF00512">
    <property type="entry name" value="HisKA"/>
    <property type="match status" value="1"/>
</dbReference>
<dbReference type="InterPro" id="IPR003594">
    <property type="entry name" value="HATPase_dom"/>
</dbReference>
<evidence type="ECO:0000256" key="14">
    <source>
        <dbReference type="ARBA" id="ARBA00064003"/>
    </source>
</evidence>
<protein>
    <recommendedName>
        <fullName evidence="15">Sensory/regulatory protein RpfC</fullName>
        <ecNumber evidence="3">2.7.13.3</ecNumber>
    </recommendedName>
</protein>
<dbReference type="PROSITE" id="PS50113">
    <property type="entry name" value="PAC"/>
    <property type="match status" value="2"/>
</dbReference>
<dbReference type="InterPro" id="IPR003018">
    <property type="entry name" value="GAF"/>
</dbReference>
<evidence type="ECO:0000259" key="24">
    <source>
        <dbReference type="PROSITE" id="PS50885"/>
    </source>
</evidence>
<dbReference type="Pfam" id="PF00672">
    <property type="entry name" value="HAMP"/>
    <property type="match status" value="1"/>
</dbReference>
<dbReference type="PROSITE" id="PS50110">
    <property type="entry name" value="RESPONSE_REGULATORY"/>
    <property type="match status" value="2"/>
</dbReference>
<keyword evidence="13 19" id="KW-0472">Membrane</keyword>
<evidence type="ECO:0000256" key="6">
    <source>
        <dbReference type="ARBA" id="ARBA00022679"/>
    </source>
</evidence>